<evidence type="ECO:0000256" key="3">
    <source>
        <dbReference type="PROSITE-ProRule" id="PRU00023"/>
    </source>
</evidence>
<dbReference type="Proteomes" id="UP000594262">
    <property type="component" value="Unplaced"/>
</dbReference>
<dbReference type="SMART" id="SM00248">
    <property type="entry name" value="ANK"/>
    <property type="match status" value="6"/>
</dbReference>
<feature type="repeat" description="ANK" evidence="3">
    <location>
        <begin position="114"/>
        <end position="147"/>
    </location>
</feature>
<dbReference type="OrthoDB" id="7464126at2759"/>
<dbReference type="PROSITE" id="PS50088">
    <property type="entry name" value="ANK_REPEAT"/>
    <property type="match status" value="3"/>
</dbReference>
<name>A0A7M5V187_9CNID</name>
<dbReference type="PANTHER" id="PTHR24198">
    <property type="entry name" value="ANKYRIN REPEAT AND PROTEIN KINASE DOMAIN-CONTAINING PROTEIN"/>
    <property type="match status" value="1"/>
</dbReference>
<keyword evidence="1" id="KW-0677">Repeat</keyword>
<dbReference type="Pfam" id="PF12796">
    <property type="entry name" value="Ank_2"/>
    <property type="match status" value="1"/>
</dbReference>
<keyword evidence="2 3" id="KW-0040">ANK repeat</keyword>
<dbReference type="InterPro" id="IPR036770">
    <property type="entry name" value="Ankyrin_rpt-contain_sf"/>
</dbReference>
<evidence type="ECO:0000313" key="5">
    <source>
        <dbReference type="Proteomes" id="UP000594262"/>
    </source>
</evidence>
<protein>
    <submittedName>
        <fullName evidence="4">Uncharacterized protein</fullName>
    </submittedName>
</protein>
<evidence type="ECO:0000256" key="1">
    <source>
        <dbReference type="ARBA" id="ARBA00022737"/>
    </source>
</evidence>
<accession>A0A7M5V187</accession>
<evidence type="ECO:0000313" key="4">
    <source>
        <dbReference type="EnsemblMetazoa" id="CLYHEMP001751.1"/>
    </source>
</evidence>
<evidence type="ECO:0000256" key="2">
    <source>
        <dbReference type="ARBA" id="ARBA00023043"/>
    </source>
</evidence>
<dbReference type="Gene3D" id="3.30.460.90">
    <property type="match status" value="1"/>
</dbReference>
<dbReference type="PANTHER" id="PTHR24198:SF165">
    <property type="entry name" value="ANKYRIN REPEAT-CONTAINING PROTEIN-RELATED"/>
    <property type="match status" value="1"/>
</dbReference>
<dbReference type="PROSITE" id="PS50297">
    <property type="entry name" value="ANK_REP_REGION"/>
    <property type="match status" value="1"/>
</dbReference>
<feature type="repeat" description="ANK" evidence="3">
    <location>
        <begin position="294"/>
        <end position="326"/>
    </location>
</feature>
<keyword evidence="5" id="KW-1185">Reference proteome</keyword>
<dbReference type="Gene3D" id="1.10.1410.40">
    <property type="match status" value="1"/>
</dbReference>
<reference evidence="4" key="1">
    <citation type="submission" date="2021-01" db="UniProtKB">
        <authorList>
            <consortium name="EnsemblMetazoa"/>
        </authorList>
    </citation>
    <scope>IDENTIFICATION</scope>
</reference>
<dbReference type="Gene3D" id="1.25.40.20">
    <property type="entry name" value="Ankyrin repeat-containing domain"/>
    <property type="match status" value="2"/>
</dbReference>
<feature type="repeat" description="ANK" evidence="3">
    <location>
        <begin position="327"/>
        <end position="366"/>
    </location>
</feature>
<dbReference type="SUPFAM" id="SSF48403">
    <property type="entry name" value="Ankyrin repeat"/>
    <property type="match status" value="1"/>
</dbReference>
<dbReference type="AlphaFoldDB" id="A0A7M5V187"/>
<dbReference type="EnsemblMetazoa" id="CLYHEMT001751.1">
    <property type="protein sequence ID" value="CLYHEMP001751.1"/>
    <property type="gene ID" value="CLYHEMG001751"/>
</dbReference>
<organism evidence="4 5">
    <name type="scientific">Clytia hemisphaerica</name>
    <dbReference type="NCBI Taxonomy" id="252671"/>
    <lineage>
        <taxon>Eukaryota</taxon>
        <taxon>Metazoa</taxon>
        <taxon>Cnidaria</taxon>
        <taxon>Hydrozoa</taxon>
        <taxon>Hydroidolina</taxon>
        <taxon>Leptothecata</taxon>
        <taxon>Obeliida</taxon>
        <taxon>Clytiidae</taxon>
        <taxon>Clytia</taxon>
    </lineage>
</organism>
<dbReference type="InterPro" id="IPR002110">
    <property type="entry name" value="Ankyrin_rpt"/>
</dbReference>
<sequence length="821" mass="94534">MNKYELEQRVLRYLKESYGDPVLIGNIDVEKVTEFIIDQSTALCNLKKHEALKSGVERSDQEKAILYKFVKIRVEKCKESAEKDFQLESDLIEIANNTFELLMDPSNIISARVKSDTILHFVTRLKYDTIFMDELLHLGADINAKNTYGKSPFSLAVSNYDYGAMEMMLNKANKSSVDIQKTLFQAVCFIPVLFSLKQIAELFEFFKRYGFDMNLRNESQISLAEHYISSSKELSLKVVKYLVNNCHASCLRKRDGSSLIQTLIKKQSFFPVDPSVLEYLCKLDEQDINEKDAEQMTPLINAITKSSVDLCKVLLEVGVDINIVYNQGMTCLHYAVSVSPNRQFSGHEKIVHLLLKKGASVDAVDCYGDPPIVYAAATGNIKILKILYEKNKQLGGEVNDQLFERMISLAELHGHDQVIREVEKLRDPEFGKPNKRYCKCVSVLYHWPTSSEPNRGLSVNELQRLVAQTKKTISLADDTYKNWLKHKVEDTIFKEKNGPSPLVFHKFFVRDKRLKMENLEIQEQLTELLNRIAEFGKLIDPNLSFKPILSGSNTEGTKIGLLDEIDFLCHIEFPVKLEYQITTDIKTPNLKRIEITNVEEIADGMNELFYNDNNGKSYLSAKIAHRLWKVFVSSFKHNKIWEGLNLSMPWWEKKDFFKPSTLRFISTTNFIWNSQNVKMLTISIDLVPTLLLKDDEKEIQENPPSETFRTLKSFFDISENETLLVSKLAHSRSIDDVVVLWRKSFSYIESTIFQQLPQCVRDGYKLTKFIRHQSLCPAYSKSYSRNIDKMITSYMLKTCLFHEIAMNIKASSGKPQFDIHT</sequence>
<proteinExistence type="predicted"/>